<dbReference type="GO" id="GO:0070043">
    <property type="term" value="F:rRNA (guanine-N7-)-methyltransferase activity"/>
    <property type="evidence" value="ECO:0007669"/>
    <property type="project" value="UniProtKB-UniRule"/>
</dbReference>
<evidence type="ECO:0000256" key="1">
    <source>
        <dbReference type="ARBA" id="ARBA00022490"/>
    </source>
</evidence>
<accession>A0A1E5E3N1</accession>
<dbReference type="AlphaFoldDB" id="A0A1E5E3N1"/>
<keyword evidence="8" id="KW-1185">Reference proteome</keyword>
<dbReference type="PANTHER" id="PTHR31760:SF0">
    <property type="entry name" value="S-ADENOSYL-L-METHIONINE-DEPENDENT METHYLTRANSFERASES SUPERFAMILY PROTEIN"/>
    <property type="match status" value="1"/>
</dbReference>
<dbReference type="Pfam" id="PF02527">
    <property type="entry name" value="GidB"/>
    <property type="match status" value="1"/>
</dbReference>
<feature type="binding site" evidence="6">
    <location>
        <position position="82"/>
    </location>
    <ligand>
        <name>S-adenosyl-L-methionine</name>
        <dbReference type="ChEBI" id="CHEBI:59789"/>
    </ligand>
</feature>
<dbReference type="FunFam" id="3.40.50.150:FF:000032">
    <property type="entry name" value="Ribosomal RNA small subunit methyltransferase G"/>
    <property type="match status" value="1"/>
</dbReference>
<evidence type="ECO:0000256" key="4">
    <source>
        <dbReference type="ARBA" id="ARBA00022679"/>
    </source>
</evidence>
<dbReference type="EMBL" id="AJYK02000052">
    <property type="protein sequence ID" value="OEF26071.1"/>
    <property type="molecule type" value="Genomic_DNA"/>
</dbReference>
<dbReference type="STRING" id="1188252.A1QC_07300"/>
<evidence type="ECO:0000313" key="7">
    <source>
        <dbReference type="EMBL" id="OEF26071.1"/>
    </source>
</evidence>
<comment type="subcellular location">
    <subcellularLocation>
        <location evidence="6">Cytoplasm</location>
    </subcellularLocation>
</comment>
<evidence type="ECO:0000256" key="6">
    <source>
        <dbReference type="HAMAP-Rule" id="MF_00074"/>
    </source>
</evidence>
<dbReference type="CDD" id="cd02440">
    <property type="entry name" value="AdoMet_MTases"/>
    <property type="match status" value="1"/>
</dbReference>
<dbReference type="HAMAP" id="MF_00074">
    <property type="entry name" value="16SrRNA_methyltr_G"/>
    <property type="match status" value="1"/>
</dbReference>
<protein>
    <recommendedName>
        <fullName evidence="6">Ribosomal RNA small subunit methyltransferase G</fullName>
        <ecNumber evidence="6">2.1.1.170</ecNumber>
    </recommendedName>
    <alternativeName>
        <fullName evidence="6">16S rRNA 7-methylguanosine methyltransferase</fullName>
        <shortName evidence="6">16S rRNA m7G methyltransferase</shortName>
    </alternativeName>
</protein>
<comment type="caution">
    <text evidence="6">Lacks conserved residue(s) required for the propagation of feature annotation.</text>
</comment>
<comment type="catalytic activity">
    <reaction evidence="6">
        <text>guanosine(527) in 16S rRNA + S-adenosyl-L-methionine = N(7)-methylguanosine(527) in 16S rRNA + S-adenosyl-L-homocysteine</text>
        <dbReference type="Rhea" id="RHEA:42732"/>
        <dbReference type="Rhea" id="RHEA-COMP:10209"/>
        <dbReference type="Rhea" id="RHEA-COMP:10210"/>
        <dbReference type="ChEBI" id="CHEBI:57856"/>
        <dbReference type="ChEBI" id="CHEBI:59789"/>
        <dbReference type="ChEBI" id="CHEBI:74269"/>
        <dbReference type="ChEBI" id="CHEBI:74480"/>
        <dbReference type="EC" id="2.1.1.170"/>
    </reaction>
</comment>
<dbReference type="InterPro" id="IPR029063">
    <property type="entry name" value="SAM-dependent_MTases_sf"/>
</dbReference>
<comment type="caution">
    <text evidence="7">The sequence shown here is derived from an EMBL/GenBank/DDBJ whole genome shotgun (WGS) entry which is preliminary data.</text>
</comment>
<proteinExistence type="inferred from homology"/>
<evidence type="ECO:0000256" key="2">
    <source>
        <dbReference type="ARBA" id="ARBA00022552"/>
    </source>
</evidence>
<gene>
    <name evidence="6" type="primary">rsmG</name>
    <name evidence="7" type="ORF">A1QC_07300</name>
</gene>
<dbReference type="NCBIfam" id="TIGR00138">
    <property type="entry name" value="rsmG_gidB"/>
    <property type="match status" value="1"/>
</dbReference>
<evidence type="ECO:0000313" key="8">
    <source>
        <dbReference type="Proteomes" id="UP000094070"/>
    </source>
</evidence>
<organism evidence="7 8">
    <name type="scientific">Vibrio rumoiensis 1S-45</name>
    <dbReference type="NCBI Taxonomy" id="1188252"/>
    <lineage>
        <taxon>Bacteria</taxon>
        <taxon>Pseudomonadati</taxon>
        <taxon>Pseudomonadota</taxon>
        <taxon>Gammaproteobacteria</taxon>
        <taxon>Vibrionales</taxon>
        <taxon>Vibrionaceae</taxon>
        <taxon>Vibrio</taxon>
    </lineage>
</organism>
<sequence length="216" mass="24433">MNLSLINKQLRDKLDALLSQTDLEVNDRQRDQLVGYVLLLDKWNKAYNLTSVRNPMDMLVKHIMDSVVVSPYLSGTRFIDVGTGPGLPGIPLAILNPNYDFTLLDSLGKRIRFIKQVLHELDIKNVQPVQSRVEEFQPEQGFDAVISRAFASMIDMVEWCHHLPKPDGGVFLALKGQLPEDEIALLPNAFNVLEIKALQVPELEGDRHLIVLEKKD</sequence>
<keyword evidence="1 6" id="KW-0963">Cytoplasm</keyword>
<dbReference type="RefSeq" id="WP_017024258.1">
    <property type="nucleotide sequence ID" value="NZ_AJYK02000052.1"/>
</dbReference>
<dbReference type="Gene3D" id="3.40.50.150">
    <property type="entry name" value="Vaccinia Virus protein VP39"/>
    <property type="match status" value="1"/>
</dbReference>
<reference evidence="7 8" key="1">
    <citation type="journal article" date="2012" name="Science">
        <title>Ecological populations of bacteria act as socially cohesive units of antibiotic production and resistance.</title>
        <authorList>
            <person name="Cordero O.X."/>
            <person name="Wildschutte H."/>
            <person name="Kirkup B."/>
            <person name="Proehl S."/>
            <person name="Ngo L."/>
            <person name="Hussain F."/>
            <person name="Le Roux F."/>
            <person name="Mincer T."/>
            <person name="Polz M.F."/>
        </authorList>
    </citation>
    <scope>NUCLEOTIDE SEQUENCE [LARGE SCALE GENOMIC DNA]</scope>
    <source>
        <strain evidence="7 8">1S-45</strain>
    </source>
</reference>
<dbReference type="eggNOG" id="COG0357">
    <property type="taxonomic scope" value="Bacteria"/>
</dbReference>
<comment type="function">
    <text evidence="6">Specifically methylates the N7 position of guanine in position 527 of 16S rRNA.</text>
</comment>
<dbReference type="PIRSF" id="PIRSF003078">
    <property type="entry name" value="GidB"/>
    <property type="match status" value="1"/>
</dbReference>
<keyword evidence="3 6" id="KW-0489">Methyltransferase</keyword>
<dbReference type="EC" id="2.1.1.170" evidence="6"/>
<keyword evidence="4 6" id="KW-0808">Transferase</keyword>
<comment type="similarity">
    <text evidence="6">Belongs to the methyltransferase superfamily. RNA methyltransferase RsmG family.</text>
</comment>
<dbReference type="OrthoDB" id="9808773at2"/>
<feature type="binding site" evidence="6">
    <location>
        <begin position="133"/>
        <end position="134"/>
    </location>
    <ligand>
        <name>S-adenosyl-L-methionine</name>
        <dbReference type="ChEBI" id="CHEBI:59789"/>
    </ligand>
</feature>
<dbReference type="PANTHER" id="PTHR31760">
    <property type="entry name" value="S-ADENOSYL-L-METHIONINE-DEPENDENT METHYLTRANSFERASES SUPERFAMILY PROTEIN"/>
    <property type="match status" value="1"/>
</dbReference>
<keyword evidence="5 6" id="KW-0949">S-adenosyl-L-methionine</keyword>
<keyword evidence="2 6" id="KW-0698">rRNA processing</keyword>
<evidence type="ECO:0000256" key="3">
    <source>
        <dbReference type="ARBA" id="ARBA00022603"/>
    </source>
</evidence>
<feature type="binding site" evidence="6">
    <location>
        <position position="87"/>
    </location>
    <ligand>
        <name>S-adenosyl-L-methionine</name>
        <dbReference type="ChEBI" id="CHEBI:59789"/>
    </ligand>
</feature>
<dbReference type="InterPro" id="IPR003682">
    <property type="entry name" value="rRNA_ssu_MeTfrase_G"/>
</dbReference>
<dbReference type="Proteomes" id="UP000094070">
    <property type="component" value="Unassembled WGS sequence"/>
</dbReference>
<evidence type="ECO:0000256" key="5">
    <source>
        <dbReference type="ARBA" id="ARBA00022691"/>
    </source>
</evidence>
<name>A0A1E5E3N1_9VIBR</name>
<dbReference type="GO" id="GO:0005829">
    <property type="term" value="C:cytosol"/>
    <property type="evidence" value="ECO:0007669"/>
    <property type="project" value="TreeGrafter"/>
</dbReference>
<dbReference type="SUPFAM" id="SSF53335">
    <property type="entry name" value="S-adenosyl-L-methionine-dependent methyltransferases"/>
    <property type="match status" value="1"/>
</dbReference>
<feature type="binding site" evidence="6">
    <location>
        <position position="148"/>
    </location>
    <ligand>
        <name>S-adenosyl-L-methionine</name>
        <dbReference type="ChEBI" id="CHEBI:59789"/>
    </ligand>
</feature>